<evidence type="ECO:0000259" key="10">
    <source>
        <dbReference type="PROSITE" id="PS50850"/>
    </source>
</evidence>
<organism evidence="11 12">
    <name type="scientific">Colletotrichum lupini</name>
    <dbReference type="NCBI Taxonomy" id="145971"/>
    <lineage>
        <taxon>Eukaryota</taxon>
        <taxon>Fungi</taxon>
        <taxon>Dikarya</taxon>
        <taxon>Ascomycota</taxon>
        <taxon>Pezizomycotina</taxon>
        <taxon>Sordariomycetes</taxon>
        <taxon>Hypocreomycetidae</taxon>
        <taxon>Glomerellales</taxon>
        <taxon>Glomerellaceae</taxon>
        <taxon>Colletotrichum</taxon>
        <taxon>Colletotrichum acutatum species complex</taxon>
    </lineage>
</organism>
<keyword evidence="12" id="KW-1185">Reference proteome</keyword>
<name>A0A9Q8S8N5_9PEZI</name>
<feature type="transmembrane region" description="Helical" evidence="8">
    <location>
        <begin position="1177"/>
        <end position="1198"/>
    </location>
</feature>
<evidence type="ECO:0000313" key="12">
    <source>
        <dbReference type="Proteomes" id="UP000830671"/>
    </source>
</evidence>
<dbReference type="GO" id="GO:0016020">
    <property type="term" value="C:membrane"/>
    <property type="evidence" value="ECO:0007669"/>
    <property type="project" value="UniProtKB-SubCell"/>
</dbReference>
<dbReference type="InterPro" id="IPR036864">
    <property type="entry name" value="Zn2-C6_fun-type_DNA-bd_sf"/>
</dbReference>
<feature type="transmembrane region" description="Helical" evidence="8">
    <location>
        <begin position="1055"/>
        <end position="1079"/>
    </location>
</feature>
<dbReference type="Pfam" id="PF07690">
    <property type="entry name" value="MFS_1"/>
    <property type="match status" value="1"/>
</dbReference>
<evidence type="ECO:0000256" key="7">
    <source>
        <dbReference type="SAM" id="MobiDB-lite"/>
    </source>
</evidence>
<dbReference type="Pfam" id="PF11951">
    <property type="entry name" value="Fungal_trans_2"/>
    <property type="match status" value="1"/>
</dbReference>
<keyword evidence="5 8" id="KW-0472">Membrane</keyword>
<evidence type="ECO:0000313" key="11">
    <source>
        <dbReference type="EMBL" id="UQC73366.1"/>
    </source>
</evidence>
<dbReference type="InterPro" id="IPR036259">
    <property type="entry name" value="MFS_trans_sf"/>
</dbReference>
<feature type="transmembrane region" description="Helical" evidence="8">
    <location>
        <begin position="868"/>
        <end position="885"/>
    </location>
</feature>
<dbReference type="PROSITE" id="PS50850">
    <property type="entry name" value="MFS"/>
    <property type="match status" value="1"/>
</dbReference>
<evidence type="ECO:0000256" key="4">
    <source>
        <dbReference type="ARBA" id="ARBA00022989"/>
    </source>
</evidence>
<feature type="domain" description="Zn(2)-C6 fungal-type" evidence="9">
    <location>
        <begin position="111"/>
        <end position="141"/>
    </location>
</feature>
<evidence type="ECO:0000256" key="2">
    <source>
        <dbReference type="ARBA" id="ARBA00022448"/>
    </source>
</evidence>
<dbReference type="SUPFAM" id="SSF103473">
    <property type="entry name" value="MFS general substrate transporter"/>
    <property type="match status" value="1"/>
</dbReference>
<sequence length="1239" mass="137072">MKFSFHFRIPSSANSIIHEFQRRRAGGISVISSTISTRIILFSPDAPTHWKSLLADTADLESVVSADGLPIITDERPPLDAAGFVGITASAAAATAARTGEGRSGPRSRNGCWTCRTKKVKCDEQRPNCHRCTRLRLLCDYAPRVKLTKRGKARKDRLFSSHPDSSSSSSSAGGVGTSLSLPTWVQTMSQLDQSKALSLFNPSAPGMGACSLDLSSADHEAIRYFRTSFAKQNHTKNPDYSLYSIMFDIAQTDAMVMHVVLALGGRELEFRRNKNAEEARGPKTPIQHYSSALRMMADTIGGEDNGQLDLDAVCTGLYLMLLYEQKYGDGKCQGLSNHLVGASLILQHRFKDLLLQLPAPSPEANRKSLALTRRGQDASGSRLSLYSARMLVWIALHDAAAASYGLGGQLNCALHKIMGALDGQVSSGISSPFQPLDAFERLHRFSNPLYRSMWADSYPQAELLDDVENRNVYALLGACGQLRFMIAQLANLIHEDDASQQHRVMAVDMTIQQVGWKFTELLEVAAELSISTNNSHRLVANIRGIVPHYHAVVLEFLRLTRFDATPMLSARQRNALREIMNLAFQAFKHEGDEAMARIAWPLFMVALETDDLLHREWVISRFQAMSRFSKNLDRAHVFLKDIIEMQNNLARRVDVPTSMSSVFVRFPQAGLSSVDGRDSHVPSKLESGIFPRIPLVRGIVLEHDFRPDSCWFRDDFTINPTISSQFTGALIVNLLQNCVFSFTARDSFILTFNMSEKGGKPHLGLGPADETLKDIGEGTTSIRGLAYGEDKRILRRIDLCLLPVMAMSYLFQFLDKSALSYTAIMGLRDDLHLNGSEYSWASSIYYFGYLIASYPAGVMMVRLPVGKMIAVSVLAWGIILMITALCSKAGGLLANRIMLGVSEAAIAPGLSIVISMWYKRSEQPLRHGAWFLGNTVAGIFGGVVAYAIGHAVFLIFGGITTAWSFAIFFLLPDTPMKARFLSEADRIKAIERVEENMTGIKSDMFKLYQCVEALTDIKAWLLFGIQISAQIANGGVHGFGSIVIKGMGFSTLNTLLVQMLGSVFQLIFVLMATGGSTYFRNSRTYWMALNLAISIAGAAMVRQIQSELKWARFMGYCLTIAYSANFPMILSMSSGNFGGFTKKTTVNAMIFIAYCAGNIIGPQLFFEWEAPSYSSGFLAMLICYSLGVLMCFVLRYYLVWENKRRDSIGGELDAGVGNDVSLNLLDKTDKEIPQFRYVY</sequence>
<feature type="transmembrane region" description="Helical" evidence="8">
    <location>
        <begin position="930"/>
        <end position="948"/>
    </location>
</feature>
<feature type="transmembrane region" description="Helical" evidence="8">
    <location>
        <begin position="1085"/>
        <end position="1101"/>
    </location>
</feature>
<accession>A0A9Q8S8N5</accession>
<feature type="domain" description="Major facilitator superfamily (MFS) profile" evidence="10">
    <location>
        <begin position="801"/>
        <end position="1203"/>
    </location>
</feature>
<dbReference type="GO" id="GO:0008270">
    <property type="term" value="F:zinc ion binding"/>
    <property type="evidence" value="ECO:0007669"/>
    <property type="project" value="InterPro"/>
</dbReference>
<protein>
    <recommendedName>
        <fullName evidence="13">Major facilitator superfamily transporter</fullName>
    </recommendedName>
</protein>
<dbReference type="Gene3D" id="4.10.240.10">
    <property type="entry name" value="Zn(2)-C6 fungal-type DNA-binding domain"/>
    <property type="match status" value="1"/>
</dbReference>
<keyword evidence="2" id="KW-0813">Transport</keyword>
<dbReference type="SUPFAM" id="SSF57701">
    <property type="entry name" value="Zn2/Cys6 DNA-binding domain"/>
    <property type="match status" value="1"/>
</dbReference>
<evidence type="ECO:0000256" key="1">
    <source>
        <dbReference type="ARBA" id="ARBA00004141"/>
    </source>
</evidence>
<dbReference type="Gene3D" id="1.20.1250.20">
    <property type="entry name" value="MFS general substrate transporter like domains"/>
    <property type="match status" value="1"/>
</dbReference>
<comment type="subcellular location">
    <subcellularLocation>
        <location evidence="1">Membrane</location>
        <topology evidence="1">Multi-pass membrane protein</topology>
    </subcellularLocation>
</comment>
<dbReference type="Pfam" id="PF00172">
    <property type="entry name" value="Zn_clus"/>
    <property type="match status" value="1"/>
</dbReference>
<keyword evidence="4 8" id="KW-1133">Transmembrane helix</keyword>
<dbReference type="Proteomes" id="UP000830671">
    <property type="component" value="Chromosome 1"/>
</dbReference>
<evidence type="ECO:0008006" key="13">
    <source>
        <dbReference type="Google" id="ProtNLM"/>
    </source>
</evidence>
<dbReference type="KEGG" id="clup:CLUP02_00010"/>
<evidence type="ECO:0000256" key="3">
    <source>
        <dbReference type="ARBA" id="ARBA00022692"/>
    </source>
</evidence>
<evidence type="ECO:0000256" key="8">
    <source>
        <dbReference type="SAM" id="Phobius"/>
    </source>
</evidence>
<feature type="transmembrane region" description="Helical" evidence="8">
    <location>
        <begin position="1113"/>
        <end position="1133"/>
    </location>
</feature>
<feature type="transmembrane region" description="Helical" evidence="8">
    <location>
        <begin position="1145"/>
        <end position="1165"/>
    </location>
</feature>
<evidence type="ECO:0000259" key="9">
    <source>
        <dbReference type="PROSITE" id="PS50048"/>
    </source>
</evidence>
<dbReference type="GO" id="GO:0000981">
    <property type="term" value="F:DNA-binding transcription factor activity, RNA polymerase II-specific"/>
    <property type="evidence" value="ECO:0007669"/>
    <property type="project" value="InterPro"/>
</dbReference>
<dbReference type="PANTHER" id="PTHR43791">
    <property type="entry name" value="PERMEASE-RELATED"/>
    <property type="match status" value="1"/>
</dbReference>
<dbReference type="SMART" id="SM00066">
    <property type="entry name" value="GAL4"/>
    <property type="match status" value="1"/>
</dbReference>
<dbReference type="GeneID" id="73334074"/>
<feature type="transmembrane region" description="Helical" evidence="8">
    <location>
        <begin position="844"/>
        <end position="861"/>
    </location>
</feature>
<feature type="transmembrane region" description="Helical" evidence="8">
    <location>
        <begin position="954"/>
        <end position="971"/>
    </location>
</feature>
<dbReference type="InterPro" id="IPR001138">
    <property type="entry name" value="Zn2Cys6_DnaBD"/>
</dbReference>
<dbReference type="CDD" id="cd00067">
    <property type="entry name" value="GAL4"/>
    <property type="match status" value="1"/>
</dbReference>
<keyword evidence="6" id="KW-0539">Nucleus</keyword>
<feature type="region of interest" description="Disordered" evidence="7">
    <location>
        <begin position="152"/>
        <end position="176"/>
    </location>
</feature>
<dbReference type="EMBL" id="CP019471">
    <property type="protein sequence ID" value="UQC73366.1"/>
    <property type="molecule type" value="Genomic_DNA"/>
</dbReference>
<proteinExistence type="predicted"/>
<dbReference type="AlphaFoldDB" id="A0A9Q8S8N5"/>
<evidence type="ECO:0000256" key="6">
    <source>
        <dbReference type="ARBA" id="ARBA00023242"/>
    </source>
</evidence>
<dbReference type="InterPro" id="IPR011701">
    <property type="entry name" value="MFS"/>
</dbReference>
<dbReference type="GO" id="GO:0022857">
    <property type="term" value="F:transmembrane transporter activity"/>
    <property type="evidence" value="ECO:0007669"/>
    <property type="project" value="InterPro"/>
</dbReference>
<keyword evidence="3 8" id="KW-0812">Transmembrane</keyword>
<feature type="transmembrane region" description="Helical" evidence="8">
    <location>
        <begin position="897"/>
        <end position="918"/>
    </location>
</feature>
<dbReference type="InterPro" id="IPR021858">
    <property type="entry name" value="Fun_TF"/>
</dbReference>
<dbReference type="InterPro" id="IPR020846">
    <property type="entry name" value="MFS_dom"/>
</dbReference>
<dbReference type="PANTHER" id="PTHR43791:SF103">
    <property type="entry name" value="MAJOR FACILITATOR SUPERFAMILY (MFS) PROFILE DOMAIN-CONTAINING PROTEIN-RELATED"/>
    <property type="match status" value="1"/>
</dbReference>
<feature type="compositionally biased region" description="Low complexity" evidence="7">
    <location>
        <begin position="160"/>
        <end position="176"/>
    </location>
</feature>
<dbReference type="RefSeq" id="XP_049135021.1">
    <property type="nucleotide sequence ID" value="XM_049279064.1"/>
</dbReference>
<dbReference type="PROSITE" id="PS50048">
    <property type="entry name" value="ZN2_CY6_FUNGAL_2"/>
    <property type="match status" value="1"/>
</dbReference>
<gene>
    <name evidence="11" type="ORF">CLUP02_00010</name>
</gene>
<dbReference type="PROSITE" id="PS00463">
    <property type="entry name" value="ZN2_CY6_FUNGAL_1"/>
    <property type="match status" value="1"/>
</dbReference>
<reference evidence="11" key="1">
    <citation type="journal article" date="2021" name="Mol. Plant Microbe Interact.">
        <title>Complete Genome Sequence of the Plant-Pathogenic Fungus Colletotrichum lupini.</title>
        <authorList>
            <person name="Baroncelli R."/>
            <person name="Pensec F."/>
            <person name="Da Lio D."/>
            <person name="Boufleur T."/>
            <person name="Vicente I."/>
            <person name="Sarrocco S."/>
            <person name="Picot A."/>
            <person name="Baraldi E."/>
            <person name="Sukno S."/>
            <person name="Thon M."/>
            <person name="Le Floch G."/>
        </authorList>
    </citation>
    <scope>NUCLEOTIDE SEQUENCE</scope>
    <source>
        <strain evidence="11">IMI 504893</strain>
    </source>
</reference>
<evidence type="ECO:0000256" key="5">
    <source>
        <dbReference type="ARBA" id="ARBA00023136"/>
    </source>
</evidence>